<comment type="caution">
    <text evidence="1">The sequence shown here is derived from an EMBL/GenBank/DDBJ whole genome shotgun (WGS) entry which is preliminary data.</text>
</comment>
<proteinExistence type="predicted"/>
<dbReference type="EMBL" id="PYGD01000003">
    <property type="protein sequence ID" value="PSK92660.1"/>
    <property type="molecule type" value="Genomic_DNA"/>
</dbReference>
<evidence type="ECO:0000313" key="2">
    <source>
        <dbReference type="Proteomes" id="UP000240572"/>
    </source>
</evidence>
<accession>A0A2P8D609</accession>
<organism evidence="1 2">
    <name type="scientific">Taibaiella chishuiensis</name>
    <dbReference type="NCBI Taxonomy" id="1434707"/>
    <lineage>
        <taxon>Bacteria</taxon>
        <taxon>Pseudomonadati</taxon>
        <taxon>Bacteroidota</taxon>
        <taxon>Chitinophagia</taxon>
        <taxon>Chitinophagales</taxon>
        <taxon>Chitinophagaceae</taxon>
        <taxon>Taibaiella</taxon>
    </lineage>
</organism>
<gene>
    <name evidence="1" type="ORF">B0I18_103237</name>
</gene>
<sequence>MSSKLNIKKKVITQLSNPEQVTGGWWTRQPIRKTTDCSYDCSSKMSDCLCN</sequence>
<name>A0A2P8D609_9BACT</name>
<evidence type="ECO:0000313" key="1">
    <source>
        <dbReference type="EMBL" id="PSK92660.1"/>
    </source>
</evidence>
<protein>
    <submittedName>
        <fullName evidence="1">Uncharacterized protein</fullName>
    </submittedName>
</protein>
<dbReference type="AlphaFoldDB" id="A0A2P8D609"/>
<reference evidence="1 2" key="1">
    <citation type="submission" date="2018-03" db="EMBL/GenBank/DDBJ databases">
        <title>Genomic Encyclopedia of Type Strains, Phase III (KMG-III): the genomes of soil and plant-associated and newly described type strains.</title>
        <authorList>
            <person name="Whitman W."/>
        </authorList>
    </citation>
    <scope>NUCLEOTIDE SEQUENCE [LARGE SCALE GENOMIC DNA]</scope>
    <source>
        <strain evidence="1 2">CGMCC 1.12700</strain>
    </source>
</reference>
<keyword evidence="2" id="KW-1185">Reference proteome</keyword>
<dbReference type="Proteomes" id="UP000240572">
    <property type="component" value="Unassembled WGS sequence"/>
</dbReference>